<dbReference type="InterPro" id="IPR055797">
    <property type="entry name" value="DUF7373"/>
</dbReference>
<dbReference type="EMBL" id="CP109527">
    <property type="protein sequence ID" value="WTY37836.1"/>
    <property type="molecule type" value="Genomic_DNA"/>
</dbReference>
<evidence type="ECO:0008006" key="5">
    <source>
        <dbReference type="Google" id="ProtNLM"/>
    </source>
</evidence>
<keyword evidence="4" id="KW-1185">Reference proteome</keyword>
<dbReference type="Pfam" id="PF24092">
    <property type="entry name" value="DUF7373_C"/>
    <property type="match status" value="1"/>
</dbReference>
<reference evidence="3 4" key="1">
    <citation type="submission" date="2022-10" db="EMBL/GenBank/DDBJ databases">
        <title>The complete genomes of actinobacterial strains from the NBC collection.</title>
        <authorList>
            <person name="Joergensen T.S."/>
            <person name="Alvarez Arevalo M."/>
            <person name="Sterndorff E.B."/>
            <person name="Faurdal D."/>
            <person name="Vuksanovic O."/>
            <person name="Mourched A.-S."/>
            <person name="Charusanti P."/>
            <person name="Shaw S."/>
            <person name="Blin K."/>
            <person name="Weber T."/>
        </authorList>
    </citation>
    <scope>NUCLEOTIDE SEQUENCE [LARGE SCALE GENOMIC DNA]</scope>
    <source>
        <strain evidence="3 4">NBC_01413</strain>
    </source>
</reference>
<evidence type="ECO:0000259" key="2">
    <source>
        <dbReference type="Pfam" id="PF24092"/>
    </source>
</evidence>
<gene>
    <name evidence="3" type="ORF">OG308_08355</name>
</gene>
<proteinExistence type="predicted"/>
<protein>
    <recommendedName>
        <fullName evidence="5">Secreted protein</fullName>
    </recommendedName>
</protein>
<evidence type="ECO:0000313" key="4">
    <source>
        <dbReference type="Proteomes" id="UP001621418"/>
    </source>
</evidence>
<sequence length="389" mass="42648">MAASLALITFGIAGCGSEEAAEVEQHARVDISALDVGGYATSPRTIGKQNIDRARLTEGQRLGNYLPTPFEVDSRFKFQSGLSSNSVYGFIERIYTVGDTFTEDASGFVGGFYSWAQTHEDILVAEILSNAAMVFDSEASATAAADALARSQRARKEGRVIVSIPGYADGHAFWDPARQELFTVKAYKQIVLYSVIKDSAKIEVGTTDLNAMSTLATSNWAAVQPRIEEFDPTPVDKLVDTELDHDRLLGHSLPRQGEESQKNPPGIYNQQGALHISTRPETDKKLFETAGVEWLGINATELYQTKDAKGAELLSEEHSALNKTLRSADSPKGLPVARCDELKVKDSFTMRFHCTVAYDRYVIEARSNQLIDAHQRISAQYAMLAAKAK</sequence>
<feature type="domain" description="DUF7373" evidence="2">
    <location>
        <begin position="249"/>
        <end position="386"/>
    </location>
</feature>
<accession>A0ABZ1ND22</accession>
<evidence type="ECO:0000259" key="1">
    <source>
        <dbReference type="Pfam" id="PF24088"/>
    </source>
</evidence>
<evidence type="ECO:0000313" key="3">
    <source>
        <dbReference type="EMBL" id="WTY37836.1"/>
    </source>
</evidence>
<dbReference type="Pfam" id="PF24088">
    <property type="entry name" value="DUF7373"/>
    <property type="match status" value="1"/>
</dbReference>
<organism evidence="3 4">
    <name type="scientific">Nocardia salmonicida</name>
    <dbReference type="NCBI Taxonomy" id="53431"/>
    <lineage>
        <taxon>Bacteria</taxon>
        <taxon>Bacillati</taxon>
        <taxon>Actinomycetota</taxon>
        <taxon>Actinomycetes</taxon>
        <taxon>Mycobacteriales</taxon>
        <taxon>Nocardiaceae</taxon>
        <taxon>Nocardia</taxon>
    </lineage>
</organism>
<dbReference type="Proteomes" id="UP001621418">
    <property type="component" value="Chromosome"/>
</dbReference>
<dbReference type="InterPro" id="IPR056463">
    <property type="entry name" value="DUF7373_C"/>
</dbReference>
<dbReference type="RefSeq" id="WP_357368002.1">
    <property type="nucleotide sequence ID" value="NZ_CP109527.1"/>
</dbReference>
<feature type="domain" description="DUF7373" evidence="1">
    <location>
        <begin position="49"/>
        <end position="241"/>
    </location>
</feature>
<name>A0ABZ1ND22_9NOCA</name>